<reference evidence="2" key="1">
    <citation type="submission" date="2018-05" db="EMBL/GenBank/DDBJ databases">
        <authorList>
            <person name="Lanie J.A."/>
            <person name="Ng W.-L."/>
            <person name="Kazmierczak K.M."/>
            <person name="Andrzejewski T.M."/>
            <person name="Davidsen T.M."/>
            <person name="Wayne K.J."/>
            <person name="Tettelin H."/>
            <person name="Glass J.I."/>
            <person name="Rusch D."/>
            <person name="Podicherti R."/>
            <person name="Tsui H.-C.T."/>
            <person name="Winkler M.E."/>
        </authorList>
    </citation>
    <scope>NUCLEOTIDE SEQUENCE</scope>
</reference>
<evidence type="ECO:0000313" key="2">
    <source>
        <dbReference type="EMBL" id="SVB36477.1"/>
    </source>
</evidence>
<dbReference type="PANTHER" id="PTHR32179:SF3">
    <property type="entry name" value="NICOTINATE-NUCLEOTIDE PYROPHOSPHORYLASE [CARBOXYLATING]"/>
    <property type="match status" value="1"/>
</dbReference>
<feature type="non-terminal residue" evidence="2">
    <location>
        <position position="133"/>
    </location>
</feature>
<evidence type="ECO:0000259" key="1">
    <source>
        <dbReference type="Pfam" id="PF02749"/>
    </source>
</evidence>
<protein>
    <recommendedName>
        <fullName evidence="1">Quinolinate phosphoribosyl transferase N-terminal domain-containing protein</fullName>
    </recommendedName>
</protein>
<dbReference type="Gene3D" id="3.90.1170.20">
    <property type="entry name" value="Quinolinate phosphoribosyl transferase, N-terminal domain"/>
    <property type="match status" value="1"/>
</dbReference>
<proteinExistence type="predicted"/>
<dbReference type="InterPro" id="IPR027277">
    <property type="entry name" value="NadC/ModD"/>
</dbReference>
<name>A0A382DFS2_9ZZZZ</name>
<dbReference type="InterPro" id="IPR022412">
    <property type="entry name" value="Quinolinate_PRibosylTrfase_N"/>
</dbReference>
<dbReference type="GO" id="GO:0004514">
    <property type="term" value="F:nicotinate-nucleotide diphosphorylase (carboxylating) activity"/>
    <property type="evidence" value="ECO:0007669"/>
    <property type="project" value="TreeGrafter"/>
</dbReference>
<feature type="domain" description="Quinolinate phosphoribosyl transferase N-terminal" evidence="1">
    <location>
        <begin position="25"/>
        <end position="107"/>
    </location>
</feature>
<dbReference type="SUPFAM" id="SSF54675">
    <property type="entry name" value="Nicotinate/Quinolinate PRTase N-terminal domain-like"/>
    <property type="match status" value="1"/>
</dbReference>
<dbReference type="InterPro" id="IPR037128">
    <property type="entry name" value="Quinolinate_PRibosylTase_N_sf"/>
</dbReference>
<dbReference type="AlphaFoldDB" id="A0A382DFS2"/>
<gene>
    <name evidence="2" type="ORF">METZ01_LOCUS189331</name>
</gene>
<dbReference type="GO" id="GO:0009435">
    <property type="term" value="P:NAD+ biosynthetic process"/>
    <property type="evidence" value="ECO:0007669"/>
    <property type="project" value="TreeGrafter"/>
</dbReference>
<organism evidence="2">
    <name type="scientific">marine metagenome</name>
    <dbReference type="NCBI Taxonomy" id="408172"/>
    <lineage>
        <taxon>unclassified sequences</taxon>
        <taxon>metagenomes</taxon>
        <taxon>ecological metagenomes</taxon>
    </lineage>
</organism>
<dbReference type="GO" id="GO:0034213">
    <property type="term" value="P:quinolinate catabolic process"/>
    <property type="evidence" value="ECO:0007669"/>
    <property type="project" value="TreeGrafter"/>
</dbReference>
<dbReference type="GO" id="GO:0005737">
    <property type="term" value="C:cytoplasm"/>
    <property type="evidence" value="ECO:0007669"/>
    <property type="project" value="TreeGrafter"/>
</dbReference>
<sequence>MLTLDGEWIRSQVLRFFSEDAPHGDLTTESFVPPEDVASADIIAGETSVFAGTEVLRHCFFDLKEVNLLVEDGDSVEVGTILANLHGSTRDILTRERVVLNLLQRLCGIATNVKRYIDIPAPEGFIILDTRKT</sequence>
<dbReference type="EMBL" id="UINC01038857">
    <property type="protein sequence ID" value="SVB36477.1"/>
    <property type="molecule type" value="Genomic_DNA"/>
</dbReference>
<dbReference type="PANTHER" id="PTHR32179">
    <property type="entry name" value="NICOTINATE-NUCLEOTIDE PYROPHOSPHORYLASE [CARBOXYLATING]"/>
    <property type="match status" value="1"/>
</dbReference>
<accession>A0A382DFS2</accession>
<dbReference type="Pfam" id="PF02749">
    <property type="entry name" value="QRPTase_N"/>
    <property type="match status" value="1"/>
</dbReference>